<dbReference type="AlphaFoldDB" id="A0AAE1DFB8"/>
<dbReference type="EMBL" id="JAWDGP010004038">
    <property type="protein sequence ID" value="KAK3768599.1"/>
    <property type="molecule type" value="Genomic_DNA"/>
</dbReference>
<organism evidence="1 2">
    <name type="scientific">Elysia crispata</name>
    <name type="common">lettuce slug</name>
    <dbReference type="NCBI Taxonomy" id="231223"/>
    <lineage>
        <taxon>Eukaryota</taxon>
        <taxon>Metazoa</taxon>
        <taxon>Spiralia</taxon>
        <taxon>Lophotrochozoa</taxon>
        <taxon>Mollusca</taxon>
        <taxon>Gastropoda</taxon>
        <taxon>Heterobranchia</taxon>
        <taxon>Euthyneura</taxon>
        <taxon>Panpulmonata</taxon>
        <taxon>Sacoglossa</taxon>
        <taxon>Placobranchoidea</taxon>
        <taxon>Plakobranchidae</taxon>
        <taxon>Elysia</taxon>
    </lineage>
</organism>
<reference evidence="1" key="1">
    <citation type="journal article" date="2023" name="G3 (Bethesda)">
        <title>A reference genome for the long-term kleptoplast-retaining sea slug Elysia crispata morphotype clarki.</title>
        <authorList>
            <person name="Eastman K.E."/>
            <person name="Pendleton A.L."/>
            <person name="Shaikh M.A."/>
            <person name="Suttiyut T."/>
            <person name="Ogas R."/>
            <person name="Tomko P."/>
            <person name="Gavelis G."/>
            <person name="Widhalm J.R."/>
            <person name="Wisecaver J.H."/>
        </authorList>
    </citation>
    <scope>NUCLEOTIDE SEQUENCE</scope>
    <source>
        <strain evidence="1">ECLA1</strain>
    </source>
</reference>
<comment type="caution">
    <text evidence="1">The sequence shown here is derived from an EMBL/GenBank/DDBJ whole genome shotgun (WGS) entry which is preliminary data.</text>
</comment>
<accession>A0AAE1DFB8</accession>
<sequence>MFVSRSGYQANLGRDVLVSWTRPTEPAGHGRVGRMAKNSRSGHPARGQTRILVFSAWRPVESVRYLSNLHPGFIGQLMSEADLSVFCYRLSRGVSKTEQQILSASNKQSREVSSDQQIVIREISNRHRGRHLHTIVTSNMVHVHGMFKRLSESSSERNRAWSRFLPKASKKKTRRWKKLCDVKLYNEWPTVFWSRGYRYLDLTGGLKSLDTAVSFGVFLAVVHSVKEVVRRVRQEKISTDHKNPLVQCSCFQIR</sequence>
<gene>
    <name evidence="1" type="ORF">RRG08_006132</name>
</gene>
<protein>
    <submittedName>
        <fullName evidence="1">Uncharacterized protein</fullName>
    </submittedName>
</protein>
<proteinExistence type="predicted"/>
<evidence type="ECO:0000313" key="2">
    <source>
        <dbReference type="Proteomes" id="UP001283361"/>
    </source>
</evidence>
<keyword evidence="2" id="KW-1185">Reference proteome</keyword>
<evidence type="ECO:0000313" key="1">
    <source>
        <dbReference type="EMBL" id="KAK3768599.1"/>
    </source>
</evidence>
<dbReference type="Proteomes" id="UP001283361">
    <property type="component" value="Unassembled WGS sequence"/>
</dbReference>
<name>A0AAE1DFB8_9GAST</name>